<protein>
    <submittedName>
        <fullName evidence="2">Bzip1</fullName>
    </submittedName>
</protein>
<dbReference type="EMBL" id="GBRH01200318">
    <property type="protein sequence ID" value="JAD97577.1"/>
    <property type="molecule type" value="Transcribed_RNA"/>
</dbReference>
<accession>A0A0A9ENH8</accession>
<name>A0A0A9ENH8_ARUDO</name>
<sequence>MRTLAKDANLPGSPCTSLGAEAPHVSGPDVVISSKLLFLGVPLAFWLFPSLDPWL</sequence>
<evidence type="ECO:0000313" key="2">
    <source>
        <dbReference type="EMBL" id="JAD97577.1"/>
    </source>
</evidence>
<reference evidence="2" key="1">
    <citation type="submission" date="2014-09" db="EMBL/GenBank/DDBJ databases">
        <authorList>
            <person name="Magalhaes I.L.F."/>
            <person name="Oliveira U."/>
            <person name="Santos F.R."/>
            <person name="Vidigal T.H.D.A."/>
            <person name="Brescovit A.D."/>
            <person name="Santos A.J."/>
        </authorList>
    </citation>
    <scope>NUCLEOTIDE SEQUENCE</scope>
    <source>
        <tissue evidence="2">Shoot tissue taken approximately 20 cm above the soil surface</tissue>
    </source>
</reference>
<organism evidence="2">
    <name type="scientific">Arundo donax</name>
    <name type="common">Giant reed</name>
    <name type="synonym">Donax arundinaceus</name>
    <dbReference type="NCBI Taxonomy" id="35708"/>
    <lineage>
        <taxon>Eukaryota</taxon>
        <taxon>Viridiplantae</taxon>
        <taxon>Streptophyta</taxon>
        <taxon>Embryophyta</taxon>
        <taxon>Tracheophyta</taxon>
        <taxon>Spermatophyta</taxon>
        <taxon>Magnoliopsida</taxon>
        <taxon>Liliopsida</taxon>
        <taxon>Poales</taxon>
        <taxon>Poaceae</taxon>
        <taxon>PACMAD clade</taxon>
        <taxon>Arundinoideae</taxon>
        <taxon>Arundineae</taxon>
        <taxon>Arundo</taxon>
    </lineage>
</organism>
<proteinExistence type="predicted"/>
<feature type="region of interest" description="Disordered" evidence="1">
    <location>
        <begin position="1"/>
        <end position="22"/>
    </location>
</feature>
<reference evidence="2" key="2">
    <citation type="journal article" date="2015" name="Data Brief">
        <title>Shoot transcriptome of the giant reed, Arundo donax.</title>
        <authorList>
            <person name="Barrero R.A."/>
            <person name="Guerrero F.D."/>
            <person name="Moolhuijzen P."/>
            <person name="Goolsby J.A."/>
            <person name="Tidwell J."/>
            <person name="Bellgard S.E."/>
            <person name="Bellgard M.I."/>
        </authorList>
    </citation>
    <scope>NUCLEOTIDE SEQUENCE</scope>
    <source>
        <tissue evidence="2">Shoot tissue taken approximately 20 cm above the soil surface</tissue>
    </source>
</reference>
<dbReference type="AlphaFoldDB" id="A0A0A9ENH8"/>
<evidence type="ECO:0000256" key="1">
    <source>
        <dbReference type="SAM" id="MobiDB-lite"/>
    </source>
</evidence>